<dbReference type="NCBIfam" id="TIGR01596">
    <property type="entry name" value="cas3_HD"/>
    <property type="match status" value="1"/>
</dbReference>
<dbReference type="NCBIfam" id="TIGR02562">
    <property type="entry name" value="cas3_yersinia"/>
    <property type="match status" value="1"/>
</dbReference>
<dbReference type="GO" id="GO:0051607">
    <property type="term" value="P:defense response to virus"/>
    <property type="evidence" value="ECO:0007669"/>
    <property type="project" value="UniProtKB-KW"/>
</dbReference>
<dbReference type="GO" id="GO:0004386">
    <property type="term" value="F:helicase activity"/>
    <property type="evidence" value="ECO:0007669"/>
    <property type="project" value="UniProtKB-KW"/>
</dbReference>
<comment type="similarity">
    <text evidence="1">In the N-terminal section; belongs to the CRISPR-associated nuclease Cas3-HD family.</text>
</comment>
<evidence type="ECO:0000256" key="8">
    <source>
        <dbReference type="ARBA" id="ARBA00023118"/>
    </source>
</evidence>
<evidence type="ECO:0000256" key="5">
    <source>
        <dbReference type="ARBA" id="ARBA00022801"/>
    </source>
</evidence>
<dbReference type="OrthoDB" id="220028at2"/>
<dbReference type="GO" id="GO:0005524">
    <property type="term" value="F:ATP binding"/>
    <property type="evidence" value="ECO:0007669"/>
    <property type="project" value="UniProtKB-KW"/>
</dbReference>
<keyword evidence="3" id="KW-0479">Metal-binding</keyword>
<dbReference type="InterPro" id="IPR013395">
    <property type="entry name" value="CRISPR-assoc_Cas3_yers"/>
</dbReference>
<keyword evidence="4" id="KW-0547">Nucleotide-binding</keyword>
<keyword evidence="7" id="KW-0067">ATP-binding</keyword>
<keyword evidence="5" id="KW-0378">Hydrolase</keyword>
<dbReference type="EMBL" id="JOMQ01000007">
    <property type="protein sequence ID" value="OUJ04217.1"/>
    <property type="molecule type" value="Genomic_DNA"/>
</dbReference>
<dbReference type="GO" id="GO:0016787">
    <property type="term" value="F:hydrolase activity"/>
    <property type="evidence" value="ECO:0007669"/>
    <property type="project" value="UniProtKB-KW"/>
</dbReference>
<evidence type="ECO:0000313" key="11">
    <source>
        <dbReference type="Proteomes" id="UP000196086"/>
    </source>
</evidence>
<dbReference type="InterPro" id="IPR048823">
    <property type="entry name" value="Cas3_I-F_Cas2"/>
</dbReference>
<evidence type="ECO:0000256" key="4">
    <source>
        <dbReference type="ARBA" id="ARBA00022741"/>
    </source>
</evidence>
<dbReference type="InterPro" id="IPR048824">
    <property type="entry name" value="Cas3-like_C"/>
</dbReference>
<dbReference type="InterPro" id="IPR027417">
    <property type="entry name" value="P-loop_NTPase"/>
</dbReference>
<evidence type="ECO:0000259" key="9">
    <source>
        <dbReference type="PROSITE" id="PS51643"/>
    </source>
</evidence>
<sequence length="1126" mass="126097">MNILFVSQCDKRALKETRRILDQFAERKGSRSWQTPLTQNGLETVRKLLRQTARRNTSVACHWLHGQGQCDLLWVVGDASRFNADGTVPTNTTERNILRAQDENDWVTGEEIRLLAQLAALLHDLGKASLAFQARLRAKTMEKNLYRHEWVSLRLFQAFVGKDTDAQWLSRLAESRYTVEEWLAPGRYQKDGVDAQDATPFQNMPPLAAAIGWLIVTHHRLPLVPVQKKDESGQDYLGRQPETFSLAHLERPLEGITHAWNESVREAVPEERERYWTLQDTNALPMQTKEWQKQVAKLATRLLALESGYAGGWLENTYVLHLARLSLMLSDHYYSSLPPQAPERLKDKFSSNLYANTDSQGALKQTLTEHLLGVTRDAGMIAHALPSFARYLPYLAHHKGLRRRSANPRFRWQDKAADAATAMRENAAAQGAFCVCMASTGTGKTLAGARIVNAWADPQKGLRLTYALGLRALTLQTGRSYQKDLHLGDDELAIRVGGAASKALFEYYAKRAECSGSESSLGLLEEESYVLYEGCEAQHPLLSRLGHDPAMRQLLSAPVLVCTVDHMVPATESCRGGRQIAPMLRLMSADLILDELDDYDLNDLPALTRLVYWAGLLGSRVLLSSATLPPSLVVGMYQAYRAGRACYQKNHDASGNVAAYDIPCLWVDEFSAHSTACGDVAHFQKQHDTFVLQRSKNLLKQEPVCKAEIEPLDLPRNAPKQELYKAFAAVVRECSLKLHDRCAEQDPLTGKKISFGLVRMANIDPLFHVAREIFAQGGREDTVIHLCVYHARFPLVQRSALENMLDGVFNRRGAKNAVYALPAVRAAIDAQPAHNHAFVVMASPVCEVGRDWDADWAVAEPSSVRSLIQLAGRVQRHRRMPAVSPNIIILDTAIKFFNQTEGAVFVRPGFEGAEGTRYHLETHWLHDLLRPEEYLSITAVPRVAPAPAQDWQPQTHLSDLEQARMAACMLPQLVGQKASRRAPALPPGREMSALCWQYPQAALTGVLAQQQPFRANTQQEETLVFLPDEDEDDLHLYREDKEGKGKSYSTLYAPVEKSQRHDVALHYGQAITAWTVPDLAVLLRAQADNLDMPVYDCAKRMATVTVRASKMGWFYHSVLGFSNYSD</sequence>
<comment type="caution">
    <text evidence="10">The sequence shown here is derived from an EMBL/GenBank/DDBJ whole genome shotgun (WGS) entry which is preliminary data.</text>
</comment>
<dbReference type="PROSITE" id="PS51643">
    <property type="entry name" value="HD_CAS3"/>
    <property type="match status" value="1"/>
</dbReference>
<dbReference type="AlphaFoldDB" id="A0A1Z5YY82"/>
<dbReference type="Pfam" id="PF22590">
    <property type="entry name" value="Cas3-like_C_2"/>
    <property type="match status" value="1"/>
</dbReference>
<evidence type="ECO:0000256" key="3">
    <source>
        <dbReference type="ARBA" id="ARBA00022723"/>
    </source>
</evidence>
<organism evidence="10 11">
    <name type="scientific">Acetobacter cibinongensis</name>
    <dbReference type="NCBI Taxonomy" id="146475"/>
    <lineage>
        <taxon>Bacteria</taxon>
        <taxon>Pseudomonadati</taxon>
        <taxon>Pseudomonadota</taxon>
        <taxon>Alphaproteobacteria</taxon>
        <taxon>Acetobacterales</taxon>
        <taxon>Acetobacteraceae</taxon>
        <taxon>Acetobacter</taxon>
    </lineage>
</organism>
<evidence type="ECO:0000256" key="2">
    <source>
        <dbReference type="ARBA" id="ARBA00009046"/>
    </source>
</evidence>
<protein>
    <submittedName>
        <fullName evidence="10">CRISPR-associated protein Cas3</fullName>
    </submittedName>
</protein>
<dbReference type="InterPro" id="IPR054712">
    <property type="entry name" value="Cas3-like_dom"/>
</dbReference>
<evidence type="ECO:0000256" key="7">
    <source>
        <dbReference type="ARBA" id="ARBA00022840"/>
    </source>
</evidence>
<dbReference type="Proteomes" id="UP000196086">
    <property type="component" value="Unassembled WGS sequence"/>
</dbReference>
<dbReference type="Gene3D" id="1.10.3210.30">
    <property type="match status" value="1"/>
</dbReference>
<accession>A0A1Z5YY82</accession>
<reference evidence="10 11" key="1">
    <citation type="submission" date="2014-06" db="EMBL/GenBank/DDBJ databases">
        <authorList>
            <person name="Ju J."/>
            <person name="Zhang J."/>
        </authorList>
    </citation>
    <scope>NUCLEOTIDE SEQUENCE [LARGE SCALE GENOMIC DNA]</scope>
    <source>
        <strain evidence="10 11">DsW_47</strain>
    </source>
</reference>
<evidence type="ECO:0000256" key="1">
    <source>
        <dbReference type="ARBA" id="ARBA00006847"/>
    </source>
</evidence>
<comment type="similarity">
    <text evidence="2">In the central section; belongs to the CRISPR-associated helicase Cas3 family.</text>
</comment>
<evidence type="ECO:0000256" key="6">
    <source>
        <dbReference type="ARBA" id="ARBA00022806"/>
    </source>
</evidence>
<feature type="domain" description="HD Cas3-type" evidence="9">
    <location>
        <begin position="102"/>
        <end position="333"/>
    </location>
</feature>
<dbReference type="SUPFAM" id="SSF52540">
    <property type="entry name" value="P-loop containing nucleoside triphosphate hydrolases"/>
    <property type="match status" value="1"/>
</dbReference>
<evidence type="ECO:0000313" key="10">
    <source>
        <dbReference type="EMBL" id="OUJ04217.1"/>
    </source>
</evidence>
<keyword evidence="6" id="KW-0347">Helicase</keyword>
<dbReference type="GO" id="GO:0046872">
    <property type="term" value="F:metal ion binding"/>
    <property type="evidence" value="ECO:0007669"/>
    <property type="project" value="UniProtKB-KW"/>
</dbReference>
<dbReference type="Pfam" id="PF21384">
    <property type="entry name" value="Cas3_I-F_Cas2"/>
    <property type="match status" value="1"/>
</dbReference>
<dbReference type="InterPro" id="IPR038257">
    <property type="entry name" value="CRISPR-assoc_Cas3_HD_sf"/>
</dbReference>
<proteinExistence type="inferred from homology"/>
<dbReference type="Pfam" id="PF18019">
    <property type="entry name" value="Cas3_HD"/>
    <property type="match status" value="1"/>
</dbReference>
<dbReference type="InterPro" id="IPR006483">
    <property type="entry name" value="CRISPR-assoc_Cas3_HD"/>
</dbReference>
<dbReference type="Pfam" id="PF21802">
    <property type="entry name" value="Cas3-like_C"/>
    <property type="match status" value="1"/>
</dbReference>
<dbReference type="RefSeq" id="WP_086650436.1">
    <property type="nucleotide sequence ID" value="NZ_JOMQ01000007.1"/>
</dbReference>
<name>A0A1Z5YY82_9PROT</name>
<gene>
    <name evidence="10" type="ORF">HK14_14105</name>
</gene>
<keyword evidence="8" id="KW-0051">Antiviral defense</keyword>